<keyword evidence="3 9" id="KW-0805">Transcription regulation</keyword>
<gene>
    <name evidence="9 13" type="primary">greA</name>
    <name evidence="13" type="ORF">H8718_17490</name>
</gene>
<dbReference type="Gene3D" id="1.10.287.180">
    <property type="entry name" value="Transcription elongation factor, GreA/GreB, N-terminal domain"/>
    <property type="match status" value="1"/>
</dbReference>
<dbReference type="GO" id="GO:0003677">
    <property type="term" value="F:DNA binding"/>
    <property type="evidence" value="ECO:0007669"/>
    <property type="project" value="UniProtKB-UniRule"/>
</dbReference>
<dbReference type="GO" id="GO:0003746">
    <property type="term" value="F:translation elongation factor activity"/>
    <property type="evidence" value="ECO:0007669"/>
    <property type="project" value="UniProtKB-KW"/>
</dbReference>
<dbReference type="SUPFAM" id="SSF46557">
    <property type="entry name" value="GreA transcript cleavage protein, N-terminal domain"/>
    <property type="match status" value="1"/>
</dbReference>
<dbReference type="GO" id="GO:0006354">
    <property type="term" value="P:DNA-templated transcription elongation"/>
    <property type="evidence" value="ECO:0007669"/>
    <property type="project" value="TreeGrafter"/>
</dbReference>
<dbReference type="PIRSF" id="PIRSF006092">
    <property type="entry name" value="GreA_GreB"/>
    <property type="match status" value="1"/>
</dbReference>
<dbReference type="InterPro" id="IPR001437">
    <property type="entry name" value="Tscrpt_elong_fac_GreA/B_C"/>
</dbReference>
<dbReference type="GO" id="GO:0070063">
    <property type="term" value="F:RNA polymerase binding"/>
    <property type="evidence" value="ECO:0007669"/>
    <property type="project" value="InterPro"/>
</dbReference>
<dbReference type="InterPro" id="IPR023459">
    <property type="entry name" value="Tscrpt_elong_fac_GreA/B_fam"/>
</dbReference>
<evidence type="ECO:0000256" key="9">
    <source>
        <dbReference type="HAMAP-Rule" id="MF_00105"/>
    </source>
</evidence>
<reference evidence="13" key="1">
    <citation type="submission" date="2020-08" db="EMBL/GenBank/DDBJ databases">
        <title>Genome public.</title>
        <authorList>
            <person name="Liu C."/>
            <person name="Sun Q."/>
        </authorList>
    </citation>
    <scope>NUCLEOTIDE SEQUENCE</scope>
    <source>
        <strain evidence="13">NSJ-12</strain>
    </source>
</reference>
<protein>
    <recommendedName>
        <fullName evidence="2 9">Transcription elongation factor GreA</fullName>
    </recommendedName>
    <alternativeName>
        <fullName evidence="8 9">Transcript cleavage factor GreA</fullName>
    </alternativeName>
</protein>
<dbReference type="InterPro" id="IPR036953">
    <property type="entry name" value="GreA/GreB_C_sf"/>
</dbReference>
<dbReference type="AlphaFoldDB" id="A0A926IFW3"/>
<dbReference type="EMBL" id="JACRSY010000044">
    <property type="protein sequence ID" value="MBC8581303.1"/>
    <property type="molecule type" value="Genomic_DNA"/>
</dbReference>
<dbReference type="InterPro" id="IPR028624">
    <property type="entry name" value="Tscrpt_elong_fac_GreA/B"/>
</dbReference>
<feature type="domain" description="Transcription elongation factor GreA/GreB C-terminal" evidence="11">
    <location>
        <begin position="81"/>
        <end position="152"/>
    </location>
</feature>
<evidence type="ECO:0000313" key="14">
    <source>
        <dbReference type="Proteomes" id="UP000655830"/>
    </source>
</evidence>
<dbReference type="SUPFAM" id="SSF54534">
    <property type="entry name" value="FKBP-like"/>
    <property type="match status" value="1"/>
</dbReference>
<keyword evidence="14" id="KW-1185">Reference proteome</keyword>
<evidence type="ECO:0000256" key="8">
    <source>
        <dbReference type="ARBA" id="ARBA00030776"/>
    </source>
</evidence>
<keyword evidence="6 9" id="KW-0804">Transcription</keyword>
<comment type="function">
    <text evidence="7 9 10">Necessary for efficient RNA polymerase transcription elongation past template-encoded arresting sites. The arresting sites in DNA have the property of trapping a certain fraction of elongating RNA polymerases that pass through, resulting in locked ternary complexes. Cleavage of the nascent transcript by cleavage factors such as GreA or GreB allows the resumption of elongation from the new 3'terminus. GreA releases sequences of 2 to 3 nucleotides.</text>
</comment>
<dbReference type="FunFam" id="1.10.287.180:FF:000001">
    <property type="entry name" value="Transcription elongation factor GreA"/>
    <property type="match status" value="1"/>
</dbReference>
<keyword evidence="4" id="KW-0175">Coiled coil</keyword>
<evidence type="ECO:0000256" key="3">
    <source>
        <dbReference type="ARBA" id="ARBA00023015"/>
    </source>
</evidence>
<dbReference type="RefSeq" id="WP_249334148.1">
    <property type="nucleotide sequence ID" value="NZ_JACRSY010000044.1"/>
</dbReference>
<dbReference type="NCBIfam" id="TIGR01462">
    <property type="entry name" value="greA"/>
    <property type="match status" value="1"/>
</dbReference>
<dbReference type="InterPro" id="IPR022691">
    <property type="entry name" value="Tscrpt_elong_fac_GreA/B_N"/>
</dbReference>
<dbReference type="Pfam" id="PF03449">
    <property type="entry name" value="GreA_GreB_N"/>
    <property type="match status" value="1"/>
</dbReference>
<dbReference type="PANTHER" id="PTHR30437:SF4">
    <property type="entry name" value="TRANSCRIPTION ELONGATION FACTOR GREA"/>
    <property type="match status" value="1"/>
</dbReference>
<dbReference type="Pfam" id="PF01272">
    <property type="entry name" value="GreA_GreB"/>
    <property type="match status" value="1"/>
</dbReference>
<feature type="domain" description="Transcription elongation factor GreA/GreB N-terminal" evidence="12">
    <location>
        <begin position="4"/>
        <end position="73"/>
    </location>
</feature>
<keyword evidence="5 9" id="KW-0238">DNA-binding</keyword>
<dbReference type="PANTHER" id="PTHR30437">
    <property type="entry name" value="TRANSCRIPTION ELONGATION FACTOR GREA"/>
    <property type="match status" value="1"/>
</dbReference>
<dbReference type="Proteomes" id="UP000655830">
    <property type="component" value="Unassembled WGS sequence"/>
</dbReference>
<evidence type="ECO:0000256" key="6">
    <source>
        <dbReference type="ARBA" id="ARBA00023163"/>
    </source>
</evidence>
<organism evidence="13 14">
    <name type="scientific">Zhenhengia yiwuensis</name>
    <dbReference type="NCBI Taxonomy" id="2763666"/>
    <lineage>
        <taxon>Bacteria</taxon>
        <taxon>Bacillati</taxon>
        <taxon>Bacillota</taxon>
        <taxon>Clostridia</taxon>
        <taxon>Lachnospirales</taxon>
        <taxon>Lachnospiraceae</taxon>
        <taxon>Zhenhengia</taxon>
    </lineage>
</organism>
<keyword evidence="13" id="KW-0251">Elongation factor</keyword>
<name>A0A926IFW3_9FIRM</name>
<evidence type="ECO:0000313" key="13">
    <source>
        <dbReference type="EMBL" id="MBC8581303.1"/>
    </source>
</evidence>
<proteinExistence type="inferred from homology"/>
<dbReference type="HAMAP" id="MF_00105">
    <property type="entry name" value="GreA_GreB"/>
    <property type="match status" value="1"/>
</dbReference>
<evidence type="ECO:0000259" key="11">
    <source>
        <dbReference type="Pfam" id="PF01272"/>
    </source>
</evidence>
<evidence type="ECO:0000256" key="4">
    <source>
        <dbReference type="ARBA" id="ARBA00023054"/>
    </source>
</evidence>
<comment type="caution">
    <text evidence="13">The sequence shown here is derived from an EMBL/GenBank/DDBJ whole genome shotgun (WGS) entry which is preliminary data.</text>
</comment>
<keyword evidence="13" id="KW-0648">Protein biosynthesis</keyword>
<evidence type="ECO:0000256" key="10">
    <source>
        <dbReference type="RuleBase" id="RU000556"/>
    </source>
</evidence>
<dbReference type="Gene3D" id="3.10.50.30">
    <property type="entry name" value="Transcription elongation factor, GreA/GreB, C-terminal domain"/>
    <property type="match status" value="1"/>
</dbReference>
<evidence type="ECO:0000256" key="2">
    <source>
        <dbReference type="ARBA" id="ARBA00013729"/>
    </source>
</evidence>
<comment type="similarity">
    <text evidence="1 9 10">Belongs to the GreA/GreB family.</text>
</comment>
<evidence type="ECO:0000256" key="7">
    <source>
        <dbReference type="ARBA" id="ARBA00024916"/>
    </source>
</evidence>
<evidence type="ECO:0000256" key="5">
    <source>
        <dbReference type="ARBA" id="ARBA00023125"/>
    </source>
</evidence>
<dbReference type="InterPro" id="IPR006359">
    <property type="entry name" value="Tscrpt_elong_fac_GreA"/>
</dbReference>
<dbReference type="NCBIfam" id="NF001263">
    <property type="entry name" value="PRK00226.1-4"/>
    <property type="match status" value="1"/>
</dbReference>
<dbReference type="InterPro" id="IPR036805">
    <property type="entry name" value="Tscrpt_elong_fac_GreA/B_N_sf"/>
</dbReference>
<dbReference type="GO" id="GO:0032784">
    <property type="term" value="P:regulation of DNA-templated transcription elongation"/>
    <property type="evidence" value="ECO:0007669"/>
    <property type="project" value="UniProtKB-UniRule"/>
</dbReference>
<evidence type="ECO:0000256" key="1">
    <source>
        <dbReference type="ARBA" id="ARBA00008213"/>
    </source>
</evidence>
<evidence type="ECO:0000259" key="12">
    <source>
        <dbReference type="Pfam" id="PF03449"/>
    </source>
</evidence>
<sequence length="153" mass="18034">MRNFLSKEDIEEMQKEIEYRKVVERKRLIEDVKEARAHGDLSENFEYKAAKRERGKNESRIRYLERMIKTAKIISTESNVDEVGLNKQVRIKFLDDDFEMIYMIVTTMNTDAVNDKISIESPLGKALFKKKVGQRVKVEAPEETYEVEILEIL</sequence>
<accession>A0A926IFW3</accession>